<keyword evidence="4" id="KW-1185">Reference proteome</keyword>
<keyword evidence="1" id="KW-0812">Transmembrane</keyword>
<accession>F8L2P6</accession>
<feature type="signal peptide" evidence="2">
    <location>
        <begin position="1"/>
        <end position="21"/>
    </location>
</feature>
<protein>
    <submittedName>
        <fullName evidence="3">Uncharacterized protein</fullName>
    </submittedName>
</protein>
<organism evidence="3 4">
    <name type="scientific">Simkania negevensis (strain ATCC VR-1471 / DSM 27360 / Z)</name>
    <dbReference type="NCBI Taxonomy" id="331113"/>
    <lineage>
        <taxon>Bacteria</taxon>
        <taxon>Pseudomonadati</taxon>
        <taxon>Chlamydiota</taxon>
        <taxon>Chlamydiia</taxon>
        <taxon>Parachlamydiales</taxon>
        <taxon>Simkaniaceae</taxon>
        <taxon>Simkania</taxon>
    </lineage>
</organism>
<reference key="1">
    <citation type="journal article" date="2011" name="Mol. Biol. Evol.">
        <title>Unity in variety -- the pan-genome of the Chlamydiae.</title>
        <authorList>
            <person name="Collingro A."/>
            <person name="Tischler P."/>
            <person name="Weinmaier T."/>
            <person name="Penz T."/>
            <person name="Heinz E."/>
            <person name="Brunham R.C."/>
            <person name="Read T.D."/>
            <person name="Bavoil P.M."/>
            <person name="Sachse K."/>
            <person name="Kahane S."/>
            <person name="Friedman M.G."/>
            <person name="Rattei T."/>
            <person name="Myers G.S.A."/>
            <person name="Horn M."/>
        </authorList>
    </citation>
    <scope>NUCLEOTIDE SEQUENCE</scope>
    <source>
        <strain>Z</strain>
    </source>
</reference>
<name>F8L2P6_SIMNZ</name>
<keyword evidence="1" id="KW-1133">Transmembrane helix</keyword>
<geneLocation type="plasmid" evidence="3 4">
    <name>pSn</name>
</geneLocation>
<evidence type="ECO:0000256" key="1">
    <source>
        <dbReference type="SAM" id="Phobius"/>
    </source>
</evidence>
<feature type="non-terminal residue" evidence="3">
    <location>
        <position position="205"/>
    </location>
</feature>
<dbReference type="KEGG" id="sng:SNE_B23830"/>
<reference evidence="3 4" key="2">
    <citation type="journal article" date="2011" name="Mol. Biol. Evol.">
        <title>Unity in variety--the pan-genome of the Chlamydiae.</title>
        <authorList>
            <person name="Collingro A."/>
            <person name="Tischler P."/>
            <person name="Weinmaier T."/>
            <person name="Penz T."/>
            <person name="Heinz E."/>
            <person name="Brunham R.C."/>
            <person name="Read T.D."/>
            <person name="Bavoil P.M."/>
            <person name="Sachse K."/>
            <person name="Kahane S."/>
            <person name="Friedman M.G."/>
            <person name="Rattei T."/>
            <person name="Myers G.S."/>
            <person name="Horn M."/>
        </authorList>
    </citation>
    <scope>NUCLEOTIDE SEQUENCE [LARGE SCALE GENOMIC DNA]</scope>
    <source>
        <strain evidence="4">ATCC VR-1471 / Z</strain>
        <plasmid evidence="3 4">pSn</plasmid>
    </source>
</reference>
<evidence type="ECO:0000313" key="4">
    <source>
        <dbReference type="Proteomes" id="UP000000496"/>
    </source>
</evidence>
<dbReference type="AlphaFoldDB" id="F8L2P6"/>
<dbReference type="EMBL" id="FR872581">
    <property type="protein sequence ID" value="CCB87742.1"/>
    <property type="molecule type" value="Genomic_DNA"/>
</dbReference>
<feature type="transmembrane region" description="Helical" evidence="1">
    <location>
        <begin position="167"/>
        <end position="188"/>
    </location>
</feature>
<dbReference type="HOGENOM" id="CLU_1340114_0_0_0"/>
<feature type="chain" id="PRO_5003374116" evidence="2">
    <location>
        <begin position="22"/>
        <end position="205"/>
    </location>
</feature>
<keyword evidence="1" id="KW-0472">Membrane</keyword>
<gene>
    <name evidence="3" type="ordered locus">SNE_B23830</name>
</gene>
<keyword evidence="3" id="KW-0614">Plasmid</keyword>
<evidence type="ECO:0000256" key="2">
    <source>
        <dbReference type="SAM" id="SignalP"/>
    </source>
</evidence>
<keyword evidence="2" id="KW-0732">Signal</keyword>
<evidence type="ECO:0000313" key="3">
    <source>
        <dbReference type="EMBL" id="CCB87742.1"/>
    </source>
</evidence>
<dbReference type="Proteomes" id="UP000000496">
    <property type="component" value="Plasmid pSn"/>
</dbReference>
<sequence>MRKLKLLTHCTLLATMPALLAQPQNYSPQVTFQMVNHGYPQDTEEWIQPTTYDEIVQMLDDLESGELERRYSPMQLERVNEYLAFLAKEGILPNEYEEEETLEEDTYDLMYGEDSAFQLVHYLENSHEYMIIPAVINGYSGYNIIQCGKISKAWKKTKKFVKKHKKAIIIGAVVVVAVAVVAVAVVAVSSATVASAASAAAGAAG</sequence>
<proteinExistence type="predicted"/>